<dbReference type="EMBL" id="AP024718">
    <property type="protein sequence ID" value="BCX88089.1"/>
    <property type="molecule type" value="Genomic_DNA"/>
</dbReference>
<keyword evidence="3" id="KW-0255">Endonuclease</keyword>
<dbReference type="NCBIfam" id="TIGR00255">
    <property type="entry name" value="YicC/YloC family endoribonuclease"/>
    <property type="match status" value="1"/>
</dbReference>
<evidence type="ECO:0008006" key="10">
    <source>
        <dbReference type="Google" id="ProtNLM"/>
    </source>
</evidence>
<comment type="similarity">
    <text evidence="5">Belongs to the YicC/YloC family.</text>
</comment>
<feature type="domain" description="Endoribonuclease YicC-like N-terminal" evidence="6">
    <location>
        <begin position="2"/>
        <end position="154"/>
    </location>
</feature>
<evidence type="ECO:0000256" key="3">
    <source>
        <dbReference type="ARBA" id="ARBA00022759"/>
    </source>
</evidence>
<name>A0AAU9CZH7_9GAMM</name>
<comment type="cofactor">
    <cofactor evidence="1">
        <name>a divalent metal cation</name>
        <dbReference type="ChEBI" id="CHEBI:60240"/>
    </cofactor>
</comment>
<keyword evidence="2" id="KW-0540">Nuclease</keyword>
<evidence type="ECO:0000259" key="6">
    <source>
        <dbReference type="Pfam" id="PF03755"/>
    </source>
</evidence>
<dbReference type="AlphaFoldDB" id="A0AAU9CZH7"/>
<dbReference type="GO" id="GO:0004521">
    <property type="term" value="F:RNA endonuclease activity"/>
    <property type="evidence" value="ECO:0007669"/>
    <property type="project" value="InterPro"/>
</dbReference>
<sequence>MIKSMTAFAEAQARAEPYAVRWEIRSVNSRYLDLIPRLPENFRFLEPEIRQRVSRQLKRGKVECALRLDPLPDVEWTFALNQPLVTALVRALVGIETQLPASTPPSPIDVARWPGVLKEPEVDRETLGGAVLEALDQALTQLVAVRRREGERLAQFLRQRVQELRRWVAEARQRLPQALAALREKLTARIEEVCAEPDRDRFEQELVYLAQKLDVSEELDRLETHLDEIERLLTQDAPVGRRLDFLCQEMNREANTLAAKAASTALTQCALEMKVLIEQMREQVQNIE</sequence>
<organism evidence="8 9">
    <name type="scientific">Methylomarinovum tepidoasis</name>
    <dbReference type="NCBI Taxonomy" id="2840183"/>
    <lineage>
        <taxon>Bacteria</taxon>
        <taxon>Pseudomonadati</taxon>
        <taxon>Pseudomonadota</taxon>
        <taxon>Gammaproteobacteria</taxon>
        <taxon>Methylococcales</taxon>
        <taxon>Methylothermaceae</taxon>
        <taxon>Methylomarinovum</taxon>
    </lineage>
</organism>
<dbReference type="Pfam" id="PF08340">
    <property type="entry name" value="YicC-like_C"/>
    <property type="match status" value="1"/>
</dbReference>
<proteinExistence type="inferred from homology"/>
<dbReference type="KEGG" id="meiy:MIN45_P0456"/>
<dbReference type="PANTHER" id="PTHR30636">
    <property type="entry name" value="UPF0701 PROTEIN YICC"/>
    <property type="match status" value="1"/>
</dbReference>
<evidence type="ECO:0000256" key="1">
    <source>
        <dbReference type="ARBA" id="ARBA00001968"/>
    </source>
</evidence>
<dbReference type="InterPro" id="IPR005229">
    <property type="entry name" value="YicC/YloC-like"/>
</dbReference>
<dbReference type="InterPro" id="IPR013551">
    <property type="entry name" value="YicC-like_C"/>
</dbReference>
<dbReference type="PANTHER" id="PTHR30636:SF3">
    <property type="entry name" value="UPF0701 PROTEIN YICC"/>
    <property type="match status" value="1"/>
</dbReference>
<gene>
    <name evidence="8" type="ORF">MIN45_P0456</name>
</gene>
<evidence type="ECO:0000313" key="8">
    <source>
        <dbReference type="EMBL" id="BCX88089.1"/>
    </source>
</evidence>
<evidence type="ECO:0000313" key="9">
    <source>
        <dbReference type="Proteomes" id="UP001321450"/>
    </source>
</evidence>
<accession>A0AAU9CZH7</accession>
<reference evidence="9" key="1">
    <citation type="journal article" date="2024" name="Int. J. Syst. Evol. Microbiol.">
        <title>Methylomarinovum tepidoasis sp. nov., a moderately thermophilic methanotroph of the family Methylothermaceae isolated from a deep-sea hydrothermal field.</title>
        <authorList>
            <person name="Hirayama H."/>
            <person name="Takaki Y."/>
            <person name="Abe M."/>
            <person name="Miyazaki M."/>
            <person name="Uematsu K."/>
            <person name="Matsui Y."/>
            <person name="Takai K."/>
        </authorList>
    </citation>
    <scope>NUCLEOTIDE SEQUENCE [LARGE SCALE GENOMIC DNA]</scope>
    <source>
        <strain evidence="9">IN45</strain>
    </source>
</reference>
<evidence type="ECO:0000256" key="5">
    <source>
        <dbReference type="ARBA" id="ARBA00035648"/>
    </source>
</evidence>
<protein>
    <recommendedName>
        <fullName evidence="10">YicC family protein</fullName>
    </recommendedName>
</protein>
<dbReference type="RefSeq" id="WP_286293142.1">
    <property type="nucleotide sequence ID" value="NZ_AP024718.1"/>
</dbReference>
<evidence type="ECO:0000259" key="7">
    <source>
        <dbReference type="Pfam" id="PF08340"/>
    </source>
</evidence>
<dbReference type="GO" id="GO:0016787">
    <property type="term" value="F:hydrolase activity"/>
    <property type="evidence" value="ECO:0007669"/>
    <property type="project" value="UniProtKB-KW"/>
</dbReference>
<dbReference type="Pfam" id="PF03755">
    <property type="entry name" value="YicC-like_N"/>
    <property type="match status" value="1"/>
</dbReference>
<keyword evidence="9" id="KW-1185">Reference proteome</keyword>
<dbReference type="Proteomes" id="UP001321450">
    <property type="component" value="Chromosome"/>
</dbReference>
<evidence type="ECO:0000256" key="2">
    <source>
        <dbReference type="ARBA" id="ARBA00022722"/>
    </source>
</evidence>
<feature type="domain" description="Endoribonuclease YicC-like C-terminal" evidence="7">
    <location>
        <begin position="172"/>
        <end position="288"/>
    </location>
</feature>
<dbReference type="InterPro" id="IPR013527">
    <property type="entry name" value="YicC-like_N"/>
</dbReference>
<evidence type="ECO:0000256" key="4">
    <source>
        <dbReference type="ARBA" id="ARBA00022801"/>
    </source>
</evidence>
<keyword evidence="4" id="KW-0378">Hydrolase</keyword>